<sequence>MSRNCIGNLSPIQRKLLTKRRCQSTFKPLSGLNKNIRKRTYLKRLNDNNSLKPHQIECERLKEILPTVANCENLDEFVVLHVREFSFNSSDRIDSFTNDYLHCLHRCNLHSSSLSSSSLLPAFIFKLLSSQNNQSQSISELFHANSSYHNGPQLNNNYITDDNFLSKSYEYLNSNGSTPYQTDDDIDQLGDETVGNSMLKSANNQLKFGKAGKQPSFFCESHGSNIEARNLMKTHNQFKENYFPQVVISSVPDIMVAIYFTHHLKH</sequence>
<proteinExistence type="predicted"/>
<reference evidence="1 2" key="1">
    <citation type="submission" date="2018-11" db="EMBL/GenBank/DDBJ databases">
        <authorList>
            <consortium name="Pathogen Informatics"/>
        </authorList>
    </citation>
    <scope>NUCLEOTIDE SEQUENCE [LARGE SCALE GENOMIC DNA]</scope>
    <source>
        <strain evidence="1 2">Zambia</strain>
    </source>
</reference>
<gene>
    <name evidence="1" type="ORF">SMRZ_LOCUS19310</name>
</gene>
<accession>A0A183MTD5</accession>
<keyword evidence="2" id="KW-1185">Reference proteome</keyword>
<evidence type="ECO:0000313" key="1">
    <source>
        <dbReference type="EMBL" id="VDP31172.1"/>
    </source>
</evidence>
<dbReference type="Proteomes" id="UP000277204">
    <property type="component" value="Unassembled WGS sequence"/>
</dbReference>
<name>A0A183MTD5_9TREM</name>
<dbReference type="AlphaFoldDB" id="A0A183MTD5"/>
<organism evidence="1 2">
    <name type="scientific">Schistosoma margrebowiei</name>
    <dbReference type="NCBI Taxonomy" id="48269"/>
    <lineage>
        <taxon>Eukaryota</taxon>
        <taxon>Metazoa</taxon>
        <taxon>Spiralia</taxon>
        <taxon>Lophotrochozoa</taxon>
        <taxon>Platyhelminthes</taxon>
        <taxon>Trematoda</taxon>
        <taxon>Digenea</taxon>
        <taxon>Strigeidida</taxon>
        <taxon>Schistosomatoidea</taxon>
        <taxon>Schistosomatidae</taxon>
        <taxon>Schistosoma</taxon>
    </lineage>
</organism>
<dbReference type="EMBL" id="UZAI01017924">
    <property type="protein sequence ID" value="VDP31172.1"/>
    <property type="molecule type" value="Genomic_DNA"/>
</dbReference>
<evidence type="ECO:0000313" key="2">
    <source>
        <dbReference type="Proteomes" id="UP000277204"/>
    </source>
</evidence>
<protein>
    <submittedName>
        <fullName evidence="1">Uncharacterized protein</fullName>
    </submittedName>
</protein>